<evidence type="ECO:0000256" key="1">
    <source>
        <dbReference type="ARBA" id="ARBA00022737"/>
    </source>
</evidence>
<keyword evidence="6" id="KW-1185">Reference proteome</keyword>
<feature type="compositionally biased region" description="Basic and acidic residues" evidence="3">
    <location>
        <begin position="437"/>
        <end position="449"/>
    </location>
</feature>
<dbReference type="Proteomes" id="UP000005446">
    <property type="component" value="Unassembled WGS sequence"/>
</dbReference>
<dbReference type="GO" id="GO:0005654">
    <property type="term" value="C:nucleoplasm"/>
    <property type="evidence" value="ECO:0007669"/>
    <property type="project" value="TreeGrafter"/>
</dbReference>
<dbReference type="OrthoDB" id="5587616at2759"/>
<feature type="region of interest" description="Disordered" evidence="3">
    <location>
        <begin position="94"/>
        <end position="181"/>
    </location>
</feature>
<feature type="region of interest" description="Disordered" evidence="3">
    <location>
        <begin position="1"/>
        <end position="22"/>
    </location>
</feature>
<feature type="region of interest" description="Disordered" evidence="3">
    <location>
        <begin position="395"/>
        <end position="449"/>
    </location>
</feature>
<dbReference type="EMBL" id="AGUE01000007">
    <property type="protein sequence ID" value="EHL03494.1"/>
    <property type="molecule type" value="Genomic_DNA"/>
</dbReference>
<accession>H0EDD1</accession>
<dbReference type="InterPro" id="IPR051730">
    <property type="entry name" value="NASP-like"/>
</dbReference>
<name>H0EDD1_GLAL7</name>
<dbReference type="Gene3D" id="1.25.40.10">
    <property type="entry name" value="Tetratricopeptide repeat domain"/>
    <property type="match status" value="1"/>
</dbReference>
<dbReference type="AlphaFoldDB" id="H0EDD1"/>
<feature type="compositionally biased region" description="Acidic residues" evidence="3">
    <location>
        <begin position="292"/>
        <end position="302"/>
    </location>
</feature>
<organism evidence="5 6">
    <name type="scientific">Glarea lozoyensis (strain ATCC 74030 / MF5533)</name>
    <dbReference type="NCBI Taxonomy" id="1104152"/>
    <lineage>
        <taxon>Eukaryota</taxon>
        <taxon>Fungi</taxon>
        <taxon>Dikarya</taxon>
        <taxon>Ascomycota</taxon>
        <taxon>Pezizomycotina</taxon>
        <taxon>Leotiomycetes</taxon>
        <taxon>Helotiales</taxon>
        <taxon>Helotiaceae</taxon>
        <taxon>Glarea</taxon>
    </lineage>
</organism>
<keyword evidence="2" id="KW-0802">TPR repeat</keyword>
<evidence type="ECO:0000256" key="2">
    <source>
        <dbReference type="ARBA" id="ARBA00022803"/>
    </source>
</evidence>
<keyword evidence="1" id="KW-0677">Repeat</keyword>
<dbReference type="HOGENOM" id="CLU_028900_1_0_1"/>
<feature type="compositionally biased region" description="Basic and acidic residues" evidence="3">
    <location>
        <begin position="199"/>
        <end position="214"/>
    </location>
</feature>
<reference evidence="5 6" key="1">
    <citation type="journal article" date="2012" name="Eukaryot. Cell">
        <title>Genome sequence of the fungus Glarea lozoyensis: the first genome sequence of a species from the Helotiaceae family.</title>
        <authorList>
            <person name="Youssar L."/>
            <person name="Gruening B.A."/>
            <person name="Erxleben A."/>
            <person name="Guenther S."/>
            <person name="Huettel W."/>
        </authorList>
    </citation>
    <scope>NUCLEOTIDE SEQUENCE [LARGE SCALE GENOMIC DNA]</scope>
    <source>
        <strain evidence="6">ATCC 74030 / MF5533</strain>
    </source>
</reference>
<feature type="region of interest" description="Disordered" evidence="3">
    <location>
        <begin position="199"/>
        <end position="219"/>
    </location>
</feature>
<feature type="domain" description="Tetratricopeptide SHNi-TPR" evidence="4">
    <location>
        <begin position="227"/>
        <end position="264"/>
    </location>
</feature>
<dbReference type="InParanoid" id="H0EDD1"/>
<dbReference type="Pfam" id="PF10516">
    <property type="entry name" value="SHNi-TPR"/>
    <property type="match status" value="1"/>
</dbReference>
<sequence length="449" mass="48433">MAEPIEPPVTFSEVATPDESSTATEVFNSVKVSLADLCAKGTAQYAHKNYDEASDLFARASELQAELNGDMSPDNAEILFLYGRSLFKVGQSKSDVLGGKASGEKKKSSGSAKPKKTEESERQKITEAGVGIVAEQNGGAKTEDVDAKKPLFQFTGDENFEDSDDDDAEEAGDDEEEEEDDLAAAFEVLDLARVLFEKRLEAPEDGEGKGKETGDPPMTRHLKERIADTHDLLAEISLENERFPAAVSDSRASLLYKQQLYPEESEIIAEAHFKLSLALEFASTTNEKKEGDEEQNSTEDEVAAGQALRDEAVKELQAAINNDNEITRAQIVDVKEIVADMENRLAELKGGPVDVDGLKSALGMSGGNSMGGILGATIGESPSEAAARIEEAKKGANDLSSLVRKKDKKDTVEDDATEVMNTNGKRKAEDEPEEDSESSKKAKVEDAAE</sequence>
<dbReference type="GO" id="GO:0006335">
    <property type="term" value="P:DNA replication-dependent chromatin assembly"/>
    <property type="evidence" value="ECO:0007669"/>
    <property type="project" value="TreeGrafter"/>
</dbReference>
<feature type="compositionally biased region" description="Basic and acidic residues" evidence="3">
    <location>
        <begin position="115"/>
        <end position="125"/>
    </location>
</feature>
<feature type="region of interest" description="Disordered" evidence="3">
    <location>
        <begin position="285"/>
        <end position="305"/>
    </location>
</feature>
<dbReference type="GO" id="GO:0042393">
    <property type="term" value="F:histone binding"/>
    <property type="evidence" value="ECO:0007669"/>
    <property type="project" value="TreeGrafter"/>
</dbReference>
<protein>
    <submittedName>
        <fullName evidence="5">Putative NASP-related protein sim3</fullName>
    </submittedName>
</protein>
<dbReference type="GO" id="GO:0034080">
    <property type="term" value="P:CENP-A containing chromatin assembly"/>
    <property type="evidence" value="ECO:0007669"/>
    <property type="project" value="TreeGrafter"/>
</dbReference>
<proteinExistence type="predicted"/>
<evidence type="ECO:0000259" key="4">
    <source>
        <dbReference type="Pfam" id="PF10516"/>
    </source>
</evidence>
<comment type="caution">
    <text evidence="5">The sequence shown here is derived from an EMBL/GenBank/DDBJ whole genome shotgun (WGS) entry which is preliminary data.</text>
</comment>
<evidence type="ECO:0000313" key="6">
    <source>
        <dbReference type="Proteomes" id="UP000005446"/>
    </source>
</evidence>
<dbReference type="PANTHER" id="PTHR15081:SF1">
    <property type="entry name" value="NUCLEAR AUTOANTIGENIC SPERM PROTEIN"/>
    <property type="match status" value="1"/>
</dbReference>
<feature type="compositionally biased region" description="Acidic residues" evidence="3">
    <location>
        <begin position="158"/>
        <end position="181"/>
    </location>
</feature>
<dbReference type="InterPro" id="IPR019544">
    <property type="entry name" value="Tetratricopeptide_SHNi-TPR_dom"/>
</dbReference>
<dbReference type="InterPro" id="IPR011990">
    <property type="entry name" value="TPR-like_helical_dom_sf"/>
</dbReference>
<dbReference type="PANTHER" id="PTHR15081">
    <property type="entry name" value="NUCLEAR AUTOANTIGENIC SPERM PROTEIN NASP -RELATED"/>
    <property type="match status" value="1"/>
</dbReference>
<evidence type="ECO:0000313" key="5">
    <source>
        <dbReference type="EMBL" id="EHL03494.1"/>
    </source>
</evidence>
<evidence type="ECO:0000256" key="3">
    <source>
        <dbReference type="SAM" id="MobiDB-lite"/>
    </source>
</evidence>
<gene>
    <name evidence="5" type="ORF">M7I_0439</name>
</gene>
<dbReference type="SUPFAM" id="SSF48452">
    <property type="entry name" value="TPR-like"/>
    <property type="match status" value="1"/>
</dbReference>